<keyword evidence="3" id="KW-1185">Reference proteome</keyword>
<reference evidence="2" key="1">
    <citation type="submission" date="2022-07" db="EMBL/GenBank/DDBJ databases">
        <authorList>
            <person name="Macas J."/>
            <person name="Novak P."/>
            <person name="Neumann P."/>
        </authorList>
    </citation>
    <scope>NUCLEOTIDE SEQUENCE</scope>
</reference>
<organism evidence="2 3">
    <name type="scientific">Cuscuta europaea</name>
    <name type="common">European dodder</name>
    <dbReference type="NCBI Taxonomy" id="41803"/>
    <lineage>
        <taxon>Eukaryota</taxon>
        <taxon>Viridiplantae</taxon>
        <taxon>Streptophyta</taxon>
        <taxon>Embryophyta</taxon>
        <taxon>Tracheophyta</taxon>
        <taxon>Spermatophyta</taxon>
        <taxon>Magnoliopsida</taxon>
        <taxon>eudicotyledons</taxon>
        <taxon>Gunneridae</taxon>
        <taxon>Pentapetalae</taxon>
        <taxon>asterids</taxon>
        <taxon>lamiids</taxon>
        <taxon>Solanales</taxon>
        <taxon>Convolvulaceae</taxon>
        <taxon>Cuscuteae</taxon>
        <taxon>Cuscuta</taxon>
        <taxon>Cuscuta subgen. Cuscuta</taxon>
    </lineage>
</organism>
<protein>
    <submittedName>
        <fullName evidence="2">Uncharacterized protein</fullName>
    </submittedName>
</protein>
<evidence type="ECO:0000313" key="2">
    <source>
        <dbReference type="EMBL" id="CAH9119900.1"/>
    </source>
</evidence>
<comment type="caution">
    <text evidence="2">The sequence shown here is derived from an EMBL/GenBank/DDBJ whole genome shotgun (WGS) entry which is preliminary data.</text>
</comment>
<dbReference type="Proteomes" id="UP001152484">
    <property type="component" value="Unassembled WGS sequence"/>
</dbReference>
<feature type="region of interest" description="Disordered" evidence="1">
    <location>
        <begin position="78"/>
        <end position="101"/>
    </location>
</feature>
<dbReference type="EMBL" id="CAMAPE010000080">
    <property type="protein sequence ID" value="CAH9119900.1"/>
    <property type="molecule type" value="Genomic_DNA"/>
</dbReference>
<accession>A0A9P1A0X0</accession>
<evidence type="ECO:0000256" key="1">
    <source>
        <dbReference type="SAM" id="MobiDB-lite"/>
    </source>
</evidence>
<gene>
    <name evidence="2" type="ORF">CEURO_LOCUS22544</name>
</gene>
<sequence>MDWREAIWGLAKCKNEMRGVHHGNMWMIPSGSRTRMWLVETKKMNKKIWDNSEETDIYMVEGLLSKGKALAIYLSGGRTKKAHGDRADHWRRHPSKNGSGW</sequence>
<proteinExistence type="predicted"/>
<dbReference type="AlphaFoldDB" id="A0A9P1A0X0"/>
<evidence type="ECO:0000313" key="3">
    <source>
        <dbReference type="Proteomes" id="UP001152484"/>
    </source>
</evidence>
<name>A0A9P1A0X0_CUSEU</name>